<evidence type="ECO:0000313" key="1">
    <source>
        <dbReference type="EMBL" id="DAE00814.1"/>
    </source>
</evidence>
<organism evidence="1">
    <name type="scientific">Siphoviridae sp. ctEqU3</name>
    <dbReference type="NCBI Taxonomy" id="2825399"/>
    <lineage>
        <taxon>Viruses</taxon>
        <taxon>Duplodnaviria</taxon>
        <taxon>Heunggongvirae</taxon>
        <taxon>Uroviricota</taxon>
        <taxon>Caudoviricetes</taxon>
    </lineage>
</organism>
<reference evidence="1" key="1">
    <citation type="journal article" date="2021" name="Proc. Natl. Acad. Sci. U.S.A.">
        <title>A Catalog of Tens of Thousands of Viruses from Human Metagenomes Reveals Hidden Associations with Chronic Diseases.</title>
        <authorList>
            <person name="Tisza M.J."/>
            <person name="Buck C.B."/>
        </authorList>
    </citation>
    <scope>NUCLEOTIDE SEQUENCE</scope>
    <source>
        <strain evidence="1">CtEqU3</strain>
    </source>
</reference>
<name>A0A8S5P150_9CAUD</name>
<protein>
    <submittedName>
        <fullName evidence="1">Uncharacterized protein</fullName>
    </submittedName>
</protein>
<accession>A0A8S5P150</accession>
<proteinExistence type="predicted"/>
<dbReference type="EMBL" id="BK015311">
    <property type="protein sequence ID" value="DAE00814.1"/>
    <property type="molecule type" value="Genomic_DNA"/>
</dbReference>
<sequence length="371" mass="40444">MSFDYSTLITNRARSDSDTLKTLLSKPMAEWTAEERTAFNTAVLKGSYDYTDLNRVDDCLEDLVARLNRVGCLVPRYERVKLPRETKPASRLPEGYTEVQYIQSTGTQYVDTGFKPSQDSRVLIKLSTSETGSHTVFGADLGWTDDGFALGVGFTHYGKETGTISGLNNGSPHEADFNKNIISMDGKPVLTMGNSTFSVPHNLALFANNRAGGIQEKATMVLYYCRIYDGNTIIRDYIPCKNAAGAVGLYDLIGQKFYGNAGTGSFTAGPVVTWEAPEEPTETLDPYTWYESDVPTASLLARYRANVAAVRAVLRLPEGTPEVPATLRRMTQAEANGIEAVLLAVDLILNHIPAAVRHCGVTVCGSKGVRA</sequence>